<sequence length="91" mass="9766">MYATITKILKTIIFKDTRLCIPAQSIHGSRDVTGKARVLPSESARNIGKPPRSRVLITVPMPPSYGGDTAADPELARQTAVGIFIAVNFSA</sequence>
<keyword evidence="2" id="KW-1185">Reference proteome</keyword>
<reference evidence="1 2" key="1">
    <citation type="journal article" date="2022" name="Nat. Ecol. Evol.">
        <title>A masculinizing supergene underlies an exaggerated male reproductive morph in a spider.</title>
        <authorList>
            <person name="Hendrickx F."/>
            <person name="De Corte Z."/>
            <person name="Sonet G."/>
            <person name="Van Belleghem S.M."/>
            <person name="Kostlbacher S."/>
            <person name="Vangestel C."/>
        </authorList>
    </citation>
    <scope>NUCLEOTIDE SEQUENCE [LARGE SCALE GENOMIC DNA]</scope>
    <source>
        <strain evidence="1">W744_W776</strain>
    </source>
</reference>
<gene>
    <name evidence="1" type="ORF">JTE90_028390</name>
</gene>
<organism evidence="1 2">
    <name type="scientific">Oedothorax gibbosus</name>
    <dbReference type="NCBI Taxonomy" id="931172"/>
    <lineage>
        <taxon>Eukaryota</taxon>
        <taxon>Metazoa</taxon>
        <taxon>Ecdysozoa</taxon>
        <taxon>Arthropoda</taxon>
        <taxon>Chelicerata</taxon>
        <taxon>Arachnida</taxon>
        <taxon>Araneae</taxon>
        <taxon>Araneomorphae</taxon>
        <taxon>Entelegynae</taxon>
        <taxon>Araneoidea</taxon>
        <taxon>Linyphiidae</taxon>
        <taxon>Erigoninae</taxon>
        <taxon>Oedothorax</taxon>
    </lineage>
</organism>
<dbReference type="AlphaFoldDB" id="A0AAV6VDD1"/>
<proteinExistence type="predicted"/>
<evidence type="ECO:0000313" key="2">
    <source>
        <dbReference type="Proteomes" id="UP000827092"/>
    </source>
</evidence>
<name>A0AAV6VDD1_9ARAC</name>
<dbReference type="Proteomes" id="UP000827092">
    <property type="component" value="Unassembled WGS sequence"/>
</dbReference>
<protein>
    <submittedName>
        <fullName evidence="1">Uncharacterized protein</fullName>
    </submittedName>
</protein>
<accession>A0AAV6VDD1</accession>
<dbReference type="EMBL" id="JAFNEN010000110">
    <property type="protein sequence ID" value="KAG8194048.1"/>
    <property type="molecule type" value="Genomic_DNA"/>
</dbReference>
<evidence type="ECO:0000313" key="1">
    <source>
        <dbReference type="EMBL" id="KAG8194048.1"/>
    </source>
</evidence>
<comment type="caution">
    <text evidence="1">The sequence shown here is derived from an EMBL/GenBank/DDBJ whole genome shotgun (WGS) entry which is preliminary data.</text>
</comment>